<dbReference type="SUPFAM" id="SSF54211">
    <property type="entry name" value="Ribosomal protein S5 domain 2-like"/>
    <property type="match status" value="2"/>
</dbReference>
<dbReference type="EMBL" id="JAMPKM010000001">
    <property type="protein sequence ID" value="MEP0816072.1"/>
    <property type="molecule type" value="Genomic_DNA"/>
</dbReference>
<proteinExistence type="inferred from homology"/>
<dbReference type="RefSeq" id="WP_190431750.1">
    <property type="nucleotide sequence ID" value="NZ_JAMPKM010000001.1"/>
</dbReference>
<reference evidence="14 15" key="1">
    <citation type="submission" date="2022-04" db="EMBL/GenBank/DDBJ databases">
        <title>Positive selection, recombination, and allopatry shape intraspecific diversity of widespread and dominant cyanobacteria.</title>
        <authorList>
            <person name="Wei J."/>
            <person name="Shu W."/>
            <person name="Hu C."/>
        </authorList>
    </citation>
    <scope>NUCLEOTIDE SEQUENCE [LARGE SCALE GENOMIC DNA]</scope>
    <source>
        <strain evidence="14 15">GB2-A4</strain>
    </source>
</reference>
<feature type="binding site" evidence="12">
    <location>
        <position position="258"/>
    </location>
    <ligand>
        <name>Zn(2+)</name>
        <dbReference type="ChEBI" id="CHEBI:29105"/>
    </ligand>
</feature>
<keyword evidence="7 12" id="KW-0479">Metal-binding</keyword>
<dbReference type="InterPro" id="IPR004463">
    <property type="entry name" value="UDP-acyl_GlcNac_deAcase"/>
</dbReference>
<feature type="region of interest" description="Disordered" evidence="13">
    <location>
        <begin position="1"/>
        <end position="21"/>
    </location>
</feature>
<dbReference type="Gene3D" id="3.30.230.20">
    <property type="entry name" value="lpxc deacetylase, domain 1"/>
    <property type="match status" value="1"/>
</dbReference>
<evidence type="ECO:0000256" key="7">
    <source>
        <dbReference type="ARBA" id="ARBA00022723"/>
    </source>
</evidence>
<evidence type="ECO:0000256" key="12">
    <source>
        <dbReference type="HAMAP-Rule" id="MF_00388"/>
    </source>
</evidence>
<sequence>MLSEPKNVPLSASPSPLSAPVALTSGQQQTLKNEFVCSGVGLHLGLKTQVRVLPAAENQGRVFVRVDLANAPEVAASVTSVHETTLSTELAQGEAKVRTVEHLLAALAGLGVDNVRIEIDGPEVPLLDGSAQSWVEAIAQAGIVAQTAARQTYTLSEPIWVYQGDAFVAALPAPALRFTYGIDFDLPAIGNQWHSWSPDQENFAEAIAAARTFGLAHQIEHLQANGLIKGGTLENALVCGTEGWLNPPLRFSNEPARHKLLDLVGDLSLLNLFPQAHILAYKASHHLHTQLAQLIAQRMRDEG</sequence>
<dbReference type="InterPro" id="IPR020568">
    <property type="entry name" value="Ribosomal_Su5_D2-typ_SF"/>
</dbReference>
<keyword evidence="9 12" id="KW-0862">Zinc</keyword>
<dbReference type="Pfam" id="PF03331">
    <property type="entry name" value="LpxC"/>
    <property type="match status" value="1"/>
</dbReference>
<evidence type="ECO:0000256" key="1">
    <source>
        <dbReference type="ARBA" id="ARBA00001947"/>
    </source>
</evidence>
<feature type="binding site" evidence="12">
    <location>
        <position position="262"/>
    </location>
    <ligand>
        <name>Zn(2+)</name>
        <dbReference type="ChEBI" id="CHEBI:29105"/>
    </ligand>
</feature>
<dbReference type="Gene3D" id="3.30.1700.10">
    <property type="entry name" value="lpxc deacetylase, domain 2"/>
    <property type="match status" value="1"/>
</dbReference>
<comment type="cofactor">
    <cofactor evidence="1 12">
        <name>Zn(2+)</name>
        <dbReference type="ChEBI" id="CHEBI:29105"/>
    </cofactor>
</comment>
<keyword evidence="15" id="KW-1185">Reference proteome</keyword>
<evidence type="ECO:0000256" key="3">
    <source>
        <dbReference type="ARBA" id="ARBA00005002"/>
    </source>
</evidence>
<dbReference type="GO" id="GO:0103117">
    <property type="term" value="F:UDP-3-O-acyl-N-acetylglucosamine deacetylase activity"/>
    <property type="evidence" value="ECO:0007669"/>
    <property type="project" value="UniProtKB-EC"/>
</dbReference>
<comment type="function">
    <text evidence="2 12">Catalyzes the hydrolysis of UDP-3-O-myristoyl-N-acetylglucosamine to form UDP-3-O-myristoylglucosamine and acetate, the committed step in lipid A biosynthesis.</text>
</comment>
<evidence type="ECO:0000256" key="5">
    <source>
        <dbReference type="ARBA" id="ARBA00022516"/>
    </source>
</evidence>
<evidence type="ECO:0000256" key="11">
    <source>
        <dbReference type="ARBA" id="ARBA00024535"/>
    </source>
</evidence>
<comment type="pathway">
    <text evidence="3 12">Glycolipid biosynthesis; lipid IV(A) biosynthesis; lipid IV(A) from (3R)-3-hydroxytetradecanoyl-[acyl-carrier-protein] and UDP-N-acetyl-alpha-D-glucosamine: step 2/6.</text>
</comment>
<dbReference type="PANTHER" id="PTHR33694:SF1">
    <property type="entry name" value="UDP-3-O-ACYL-N-ACETYLGLUCOSAMINE DEACETYLASE 1, MITOCHONDRIAL-RELATED"/>
    <property type="match status" value="1"/>
</dbReference>
<evidence type="ECO:0000256" key="6">
    <source>
        <dbReference type="ARBA" id="ARBA00022556"/>
    </source>
</evidence>
<dbReference type="HAMAP" id="MF_00388">
    <property type="entry name" value="LpxC"/>
    <property type="match status" value="1"/>
</dbReference>
<gene>
    <name evidence="12 14" type="primary">lpxC</name>
    <name evidence="14" type="ORF">NC998_03065</name>
</gene>
<comment type="catalytic activity">
    <reaction evidence="11 12">
        <text>a UDP-3-O-[(3R)-3-hydroxyacyl]-N-acetyl-alpha-D-glucosamine + H2O = a UDP-3-O-[(3R)-3-hydroxyacyl]-alpha-D-glucosamine + acetate</text>
        <dbReference type="Rhea" id="RHEA:67816"/>
        <dbReference type="ChEBI" id="CHEBI:15377"/>
        <dbReference type="ChEBI" id="CHEBI:30089"/>
        <dbReference type="ChEBI" id="CHEBI:137740"/>
        <dbReference type="ChEBI" id="CHEBI:173225"/>
        <dbReference type="EC" id="3.5.1.108"/>
    </reaction>
</comment>
<dbReference type="PANTHER" id="PTHR33694">
    <property type="entry name" value="UDP-3-O-ACYL-N-ACETYLGLUCOSAMINE DEACETYLASE 1, MITOCHONDRIAL-RELATED"/>
    <property type="match status" value="1"/>
</dbReference>
<comment type="caution">
    <text evidence="14">The sequence shown here is derived from an EMBL/GenBank/DDBJ whole genome shotgun (WGS) entry which is preliminary data.</text>
</comment>
<feature type="active site" description="Proton donor" evidence="12">
    <location>
        <position position="285"/>
    </location>
</feature>
<feature type="compositionally biased region" description="Low complexity" evidence="13">
    <location>
        <begin position="8"/>
        <end position="21"/>
    </location>
</feature>
<name>A0ABV0J2R9_9CYAN</name>
<dbReference type="InterPro" id="IPR015870">
    <property type="entry name" value="UDP-acyl_N-AcGlcN_deAcase_N"/>
</dbReference>
<comment type="similarity">
    <text evidence="12">Belongs to the LpxC family.</text>
</comment>
<evidence type="ECO:0000256" key="10">
    <source>
        <dbReference type="ARBA" id="ARBA00023098"/>
    </source>
</evidence>
<evidence type="ECO:0000313" key="15">
    <source>
        <dbReference type="Proteomes" id="UP001464891"/>
    </source>
</evidence>
<evidence type="ECO:0000256" key="13">
    <source>
        <dbReference type="SAM" id="MobiDB-lite"/>
    </source>
</evidence>
<dbReference type="NCBIfam" id="TIGR00325">
    <property type="entry name" value="lpxC"/>
    <property type="match status" value="1"/>
</dbReference>
<protein>
    <recommendedName>
        <fullName evidence="4 12">UDP-3-O-acyl-N-acetylglucosamine deacetylase</fullName>
        <shortName evidence="12">UDP-3-O-acyl-GlcNAc deacetylase</shortName>
        <ecNumber evidence="4 12">3.5.1.108</ecNumber>
    </recommendedName>
    <alternativeName>
        <fullName evidence="12">UDP-3-O-[R-3-hydroxymyristoyl]-N-acetylglucosamine deacetylase</fullName>
    </alternativeName>
</protein>
<dbReference type="Proteomes" id="UP001464891">
    <property type="component" value="Unassembled WGS sequence"/>
</dbReference>
<feature type="binding site" evidence="12">
    <location>
        <position position="102"/>
    </location>
    <ligand>
        <name>Zn(2+)</name>
        <dbReference type="ChEBI" id="CHEBI:29105"/>
    </ligand>
</feature>
<accession>A0ABV0J2R9</accession>
<evidence type="ECO:0000256" key="4">
    <source>
        <dbReference type="ARBA" id="ARBA00012745"/>
    </source>
</evidence>
<keyword evidence="6 12" id="KW-0441">Lipid A biosynthesis</keyword>
<dbReference type="InterPro" id="IPR011334">
    <property type="entry name" value="UDP-acyl_GlcNac_deAcase_C"/>
</dbReference>
<evidence type="ECO:0000313" key="14">
    <source>
        <dbReference type="EMBL" id="MEP0816072.1"/>
    </source>
</evidence>
<keyword evidence="5 12" id="KW-0444">Lipid biosynthesis</keyword>
<evidence type="ECO:0000256" key="2">
    <source>
        <dbReference type="ARBA" id="ARBA00002923"/>
    </source>
</evidence>
<evidence type="ECO:0000256" key="9">
    <source>
        <dbReference type="ARBA" id="ARBA00022833"/>
    </source>
</evidence>
<organism evidence="14 15">
    <name type="scientific">Trichocoleus desertorum GB2-A4</name>
    <dbReference type="NCBI Taxonomy" id="2933944"/>
    <lineage>
        <taxon>Bacteria</taxon>
        <taxon>Bacillati</taxon>
        <taxon>Cyanobacteriota</taxon>
        <taxon>Cyanophyceae</taxon>
        <taxon>Leptolyngbyales</taxon>
        <taxon>Trichocoleusaceae</taxon>
        <taxon>Trichocoleus</taxon>
    </lineage>
</organism>
<dbReference type="EC" id="3.5.1.108" evidence="4 12"/>
<evidence type="ECO:0000256" key="8">
    <source>
        <dbReference type="ARBA" id="ARBA00022801"/>
    </source>
</evidence>
<keyword evidence="10 12" id="KW-0443">Lipid metabolism</keyword>
<keyword evidence="8 12" id="KW-0378">Hydrolase</keyword>